<dbReference type="InterPro" id="IPR001466">
    <property type="entry name" value="Beta-lactam-related"/>
</dbReference>
<dbReference type="AlphaFoldDB" id="A0AAW0FDD6"/>
<keyword evidence="5" id="KW-1185">Reference proteome</keyword>
<dbReference type="EMBL" id="JASBNA010000094">
    <property type="protein sequence ID" value="KAK7677147.1"/>
    <property type="molecule type" value="Genomic_DNA"/>
</dbReference>
<feature type="chain" id="PRO_5043407300" description="Beta-lactamase-related domain-containing protein" evidence="2">
    <location>
        <begin position="22"/>
        <end position="582"/>
    </location>
</feature>
<protein>
    <recommendedName>
        <fullName evidence="3">Beta-lactamase-related domain-containing protein</fullName>
    </recommendedName>
</protein>
<evidence type="ECO:0000256" key="2">
    <source>
        <dbReference type="SAM" id="SignalP"/>
    </source>
</evidence>
<reference evidence="4 5" key="1">
    <citation type="submission" date="2022-09" db="EMBL/GenBank/DDBJ databases">
        <authorList>
            <person name="Palmer J.M."/>
        </authorList>
    </citation>
    <scope>NUCLEOTIDE SEQUENCE [LARGE SCALE GENOMIC DNA]</scope>
    <source>
        <strain evidence="4 5">DSM 7382</strain>
    </source>
</reference>
<dbReference type="Proteomes" id="UP001385951">
    <property type="component" value="Unassembled WGS sequence"/>
</dbReference>
<dbReference type="InterPro" id="IPR050491">
    <property type="entry name" value="AmpC-like"/>
</dbReference>
<evidence type="ECO:0000313" key="4">
    <source>
        <dbReference type="EMBL" id="KAK7677147.1"/>
    </source>
</evidence>
<evidence type="ECO:0000256" key="1">
    <source>
        <dbReference type="ARBA" id="ARBA00038215"/>
    </source>
</evidence>
<sequence>MLPLGFASIGITLLSWFGVDRLGLWGDELQTPKEVITPELSAFISHIVEENKIPGLTLGIVHSNGTVEQAAWGIKSEEGEAMTVDTLFTLASCSKAFVTSTVGILMDDFANGKNVTALPSGLTKFDWDTKVVDILPDEWQLMDEWANSKANIRDILTHVSGLPRHDYSVHPEDSPLDVVLRMRHLRPAFELRAHWNYNNLMYMLASYMVSKYSGMPYTEYIKERVFVPLNMSSTTYNPSEALASGKATENWTAFGRRIPWWFTDDQVQLNAGPGGVISSVPDLVKWVKMWLNNGVNPDTNTTVVPKSVVDETTTAHSLVTGKSPSAAPYLSLDSYALGWERQSYKGHEVVSHSGGIPGISTRVAFLPNDDLGVIILANADAKAKPILDVLYRTIDQALGLDSSVSVAEVESKPKQEPVPRVDISSAELEVYAGTYFNAGYGKGNLTLCTQASDSKHCKQVINDFSSFPKEGASSILYASLPTIWSSHARLQYIGNDTFNNQITYLFPNGYGKDKSPFEANEEGENEGTVRFVVNRVKDSNGVVTAEEVLGFGLFDTVGAVTDREKKGGSIEETADVWFEKVQ</sequence>
<dbReference type="Pfam" id="PF00144">
    <property type="entry name" value="Beta-lactamase"/>
    <property type="match status" value="1"/>
</dbReference>
<dbReference type="PANTHER" id="PTHR46825:SF15">
    <property type="entry name" value="BETA-LACTAMASE-RELATED DOMAIN-CONTAINING PROTEIN"/>
    <property type="match status" value="1"/>
</dbReference>
<dbReference type="SUPFAM" id="SSF56601">
    <property type="entry name" value="beta-lactamase/transpeptidase-like"/>
    <property type="match status" value="1"/>
</dbReference>
<evidence type="ECO:0000313" key="5">
    <source>
        <dbReference type="Proteomes" id="UP001385951"/>
    </source>
</evidence>
<feature type="signal peptide" evidence="2">
    <location>
        <begin position="1"/>
        <end position="21"/>
    </location>
</feature>
<dbReference type="InterPro" id="IPR012338">
    <property type="entry name" value="Beta-lactam/transpept-like"/>
</dbReference>
<dbReference type="Gene3D" id="3.40.710.10">
    <property type="entry name" value="DD-peptidase/beta-lactamase superfamily"/>
    <property type="match status" value="1"/>
</dbReference>
<evidence type="ECO:0000259" key="3">
    <source>
        <dbReference type="Pfam" id="PF00144"/>
    </source>
</evidence>
<feature type="domain" description="Beta-lactamase-related" evidence="3">
    <location>
        <begin position="41"/>
        <end position="383"/>
    </location>
</feature>
<keyword evidence="2" id="KW-0732">Signal</keyword>
<dbReference type="PANTHER" id="PTHR46825">
    <property type="entry name" value="D-ALANYL-D-ALANINE-CARBOXYPEPTIDASE/ENDOPEPTIDASE AMPH"/>
    <property type="match status" value="1"/>
</dbReference>
<comment type="similarity">
    <text evidence="1">Belongs to the peptidase S12 family.</text>
</comment>
<accession>A0AAW0FDD6</accession>
<comment type="caution">
    <text evidence="4">The sequence shown here is derived from an EMBL/GenBank/DDBJ whole genome shotgun (WGS) entry which is preliminary data.</text>
</comment>
<name>A0AAW0FDD6_9APHY</name>
<gene>
    <name evidence="4" type="ORF">QCA50_019856</name>
</gene>
<proteinExistence type="inferred from homology"/>
<organism evidence="4 5">
    <name type="scientific">Cerrena zonata</name>
    <dbReference type="NCBI Taxonomy" id="2478898"/>
    <lineage>
        <taxon>Eukaryota</taxon>
        <taxon>Fungi</taxon>
        <taxon>Dikarya</taxon>
        <taxon>Basidiomycota</taxon>
        <taxon>Agaricomycotina</taxon>
        <taxon>Agaricomycetes</taxon>
        <taxon>Polyporales</taxon>
        <taxon>Cerrenaceae</taxon>
        <taxon>Cerrena</taxon>
    </lineage>
</organism>